<dbReference type="PIRSF" id="PIRSF002741">
    <property type="entry name" value="MppA"/>
    <property type="match status" value="1"/>
</dbReference>
<organism evidence="8 9">
    <name type="scientific">Pisciglobus halotolerans</name>
    <dbReference type="NCBI Taxonomy" id="745365"/>
    <lineage>
        <taxon>Bacteria</taxon>
        <taxon>Bacillati</taxon>
        <taxon>Bacillota</taxon>
        <taxon>Bacilli</taxon>
        <taxon>Lactobacillales</taxon>
        <taxon>Carnobacteriaceae</taxon>
    </lineage>
</organism>
<dbReference type="RefSeq" id="WP_092092309.1">
    <property type="nucleotide sequence ID" value="NZ_FOQE01000015.1"/>
</dbReference>
<reference evidence="8 9" key="1">
    <citation type="submission" date="2016-10" db="EMBL/GenBank/DDBJ databases">
        <authorList>
            <person name="de Groot N.N."/>
        </authorList>
    </citation>
    <scope>NUCLEOTIDE SEQUENCE [LARGE SCALE GENOMIC DNA]</scope>
    <source>
        <strain evidence="8 9">DSM 27630</strain>
    </source>
</reference>
<keyword evidence="5" id="KW-0653">Protein transport</keyword>
<proteinExistence type="inferred from homology"/>
<keyword evidence="9" id="KW-1185">Reference proteome</keyword>
<dbReference type="PANTHER" id="PTHR30290:SF10">
    <property type="entry name" value="PERIPLASMIC OLIGOPEPTIDE-BINDING PROTEIN-RELATED"/>
    <property type="match status" value="1"/>
</dbReference>
<dbReference type="PANTHER" id="PTHR30290">
    <property type="entry name" value="PERIPLASMIC BINDING COMPONENT OF ABC TRANSPORTER"/>
    <property type="match status" value="1"/>
</dbReference>
<feature type="signal peptide" evidence="6">
    <location>
        <begin position="1"/>
        <end position="23"/>
    </location>
</feature>
<sequence>MKKKNFKKWFSISLLFLPLMASCQSEKENPAVSQTSASQQEEEKVLNLTETSEIPTMDSVLQRDSVSGNVMNNVFEGLYRQGEEGEIVPGMAEDEPEVSEDGMTYVFTIRDDAFWSDGSPVTAEDFVFAWRRLADPDTEAAYSYLIEDLIKNADNILAGEEDPKTLGVKAIDAKHLEAQLTHALPYFKSLLTLPAFYPQNEAFFEEKGETYGTSSDDLVYNGPFVLSEWDGVGLSWVYKKNDTYWDAKNVNLDEINVDVVKENYTGLNLYYDDMVDQITLSGEAVASLQDKKELTFIPTSSVYYLKFNQERDGKPTPLANQHIRKGIAMAFDKKGFVSTVLQNGSIPTDALVPQKFAYDPETGEDFRNQNGSLLSYQKLKAQQYFAKGLKEIGKTSLQLEIIADDTAIARESLEYLQKQLTENLKGLDITITNVPFYTRLSTDENQDYDIQLAGWSADYADPLNFLELFTTDNGNNHTSFSDNVYDHLIAEAETSTLDLNKRWQTLLEAEKRLMEEAAIAPVYQQYKAILKKDYVQDVITSTVGPEYTYKWTTIKK</sequence>
<evidence type="ECO:0000256" key="5">
    <source>
        <dbReference type="ARBA" id="ARBA00022856"/>
    </source>
</evidence>
<comment type="similarity">
    <text evidence="2">Belongs to the bacterial solute-binding protein 5 family.</text>
</comment>
<dbReference type="SUPFAM" id="SSF53850">
    <property type="entry name" value="Periplasmic binding protein-like II"/>
    <property type="match status" value="1"/>
</dbReference>
<dbReference type="Pfam" id="PF00496">
    <property type="entry name" value="SBP_bac_5"/>
    <property type="match status" value="1"/>
</dbReference>
<protein>
    <submittedName>
        <fullName evidence="8">Oligopeptide transport system substrate-binding protein</fullName>
    </submittedName>
</protein>
<keyword evidence="3" id="KW-0813">Transport</keyword>
<dbReference type="PROSITE" id="PS51257">
    <property type="entry name" value="PROKAR_LIPOPROTEIN"/>
    <property type="match status" value="1"/>
</dbReference>
<evidence type="ECO:0000313" key="9">
    <source>
        <dbReference type="Proteomes" id="UP000198668"/>
    </source>
</evidence>
<dbReference type="GO" id="GO:1904680">
    <property type="term" value="F:peptide transmembrane transporter activity"/>
    <property type="evidence" value="ECO:0007669"/>
    <property type="project" value="TreeGrafter"/>
</dbReference>
<dbReference type="GO" id="GO:0043190">
    <property type="term" value="C:ATP-binding cassette (ABC) transporter complex"/>
    <property type="evidence" value="ECO:0007669"/>
    <property type="project" value="InterPro"/>
</dbReference>
<dbReference type="CDD" id="cd08504">
    <property type="entry name" value="PBP2_OppA"/>
    <property type="match status" value="1"/>
</dbReference>
<dbReference type="Gene3D" id="3.90.76.10">
    <property type="entry name" value="Dipeptide-binding Protein, Domain 1"/>
    <property type="match status" value="1"/>
</dbReference>
<keyword evidence="5" id="KW-0571">Peptide transport</keyword>
<feature type="chain" id="PRO_5011441440" evidence="6">
    <location>
        <begin position="24"/>
        <end position="556"/>
    </location>
</feature>
<dbReference type="InterPro" id="IPR000914">
    <property type="entry name" value="SBP_5_dom"/>
</dbReference>
<dbReference type="Gene3D" id="3.40.190.10">
    <property type="entry name" value="Periplasmic binding protein-like II"/>
    <property type="match status" value="1"/>
</dbReference>
<dbReference type="GO" id="GO:0030288">
    <property type="term" value="C:outer membrane-bounded periplasmic space"/>
    <property type="evidence" value="ECO:0007669"/>
    <property type="project" value="UniProtKB-ARBA"/>
</dbReference>
<feature type="domain" description="Solute-binding protein family 5" evidence="7">
    <location>
        <begin position="86"/>
        <end position="476"/>
    </location>
</feature>
<dbReference type="Proteomes" id="UP000198668">
    <property type="component" value="Unassembled WGS sequence"/>
</dbReference>
<dbReference type="EMBL" id="FOQE01000015">
    <property type="protein sequence ID" value="SFH71012.1"/>
    <property type="molecule type" value="Genomic_DNA"/>
</dbReference>
<dbReference type="OrthoDB" id="9801912at2"/>
<dbReference type="FunFam" id="3.90.76.10:FF:000001">
    <property type="entry name" value="Oligopeptide ABC transporter substrate-binding protein"/>
    <property type="match status" value="1"/>
</dbReference>
<dbReference type="InterPro" id="IPR030678">
    <property type="entry name" value="Peptide/Ni-bd"/>
</dbReference>
<dbReference type="FunFam" id="3.10.105.10:FF:000001">
    <property type="entry name" value="Oligopeptide ABC transporter, oligopeptide-binding protein"/>
    <property type="match status" value="1"/>
</dbReference>
<gene>
    <name evidence="8" type="ORF">SAMN04489868_11520</name>
</gene>
<evidence type="ECO:0000259" key="7">
    <source>
        <dbReference type="Pfam" id="PF00496"/>
    </source>
</evidence>
<evidence type="ECO:0000313" key="8">
    <source>
        <dbReference type="EMBL" id="SFH71012.1"/>
    </source>
</evidence>
<evidence type="ECO:0000256" key="4">
    <source>
        <dbReference type="ARBA" id="ARBA00022729"/>
    </source>
</evidence>
<evidence type="ECO:0000256" key="2">
    <source>
        <dbReference type="ARBA" id="ARBA00005695"/>
    </source>
</evidence>
<keyword evidence="4 6" id="KW-0732">Signal</keyword>
<comment type="subcellular location">
    <subcellularLocation>
        <location evidence="1">Cell envelope</location>
    </subcellularLocation>
</comment>
<name>A0A1I3C923_9LACT</name>
<evidence type="ECO:0000256" key="3">
    <source>
        <dbReference type="ARBA" id="ARBA00022448"/>
    </source>
</evidence>
<evidence type="ECO:0000256" key="1">
    <source>
        <dbReference type="ARBA" id="ARBA00004196"/>
    </source>
</evidence>
<accession>A0A1I3C923</accession>
<dbReference type="InterPro" id="IPR039424">
    <property type="entry name" value="SBP_5"/>
</dbReference>
<dbReference type="GO" id="GO:0015833">
    <property type="term" value="P:peptide transport"/>
    <property type="evidence" value="ECO:0007669"/>
    <property type="project" value="UniProtKB-KW"/>
</dbReference>
<dbReference type="AlphaFoldDB" id="A0A1I3C923"/>
<evidence type="ECO:0000256" key="6">
    <source>
        <dbReference type="SAM" id="SignalP"/>
    </source>
</evidence>
<dbReference type="Gene3D" id="3.10.105.10">
    <property type="entry name" value="Dipeptide-binding Protein, Domain 3"/>
    <property type="match status" value="1"/>
</dbReference>